<evidence type="ECO:0000313" key="2">
    <source>
        <dbReference type="EMBL" id="MCP9762650.1"/>
    </source>
</evidence>
<dbReference type="EMBL" id="RJUF01000012">
    <property type="protein sequence ID" value="MCP9762650.1"/>
    <property type="molecule type" value="Genomic_DNA"/>
</dbReference>
<dbReference type="Gene3D" id="3.40.710.10">
    <property type="entry name" value="DD-peptidase/beta-lactamase superfamily"/>
    <property type="match status" value="1"/>
</dbReference>
<accession>A0AAE3H1Q7</accession>
<evidence type="ECO:0000259" key="1">
    <source>
        <dbReference type="Pfam" id="PF00144"/>
    </source>
</evidence>
<dbReference type="SUPFAM" id="SSF56601">
    <property type="entry name" value="beta-lactamase/transpeptidase-like"/>
    <property type="match status" value="1"/>
</dbReference>
<dbReference type="Pfam" id="PF00144">
    <property type="entry name" value="Beta-lactamase"/>
    <property type="match status" value="1"/>
</dbReference>
<keyword evidence="3" id="KW-1185">Reference proteome</keyword>
<reference evidence="2 3" key="1">
    <citation type="submission" date="2018-11" db="EMBL/GenBank/DDBJ databases">
        <title>Novel bacteria species description.</title>
        <authorList>
            <person name="Han J.-H."/>
        </authorList>
    </citation>
    <scope>NUCLEOTIDE SEQUENCE [LARGE SCALE GENOMIC DNA]</scope>
    <source>
        <strain evidence="2 3">KCTC23259</strain>
    </source>
</reference>
<feature type="domain" description="Beta-lactamase-related" evidence="1">
    <location>
        <begin position="3"/>
        <end position="333"/>
    </location>
</feature>
<proteinExistence type="predicted"/>
<organism evidence="2 3">
    <name type="scientific">Lacihabitans soyangensis</name>
    <dbReference type="NCBI Taxonomy" id="869394"/>
    <lineage>
        <taxon>Bacteria</taxon>
        <taxon>Pseudomonadati</taxon>
        <taxon>Bacteroidota</taxon>
        <taxon>Cytophagia</taxon>
        <taxon>Cytophagales</taxon>
        <taxon>Leadbetterellaceae</taxon>
        <taxon>Lacihabitans</taxon>
    </lineage>
</organism>
<protein>
    <submittedName>
        <fullName evidence="2">Class A beta-lactamase-related serine hydrolase</fullName>
    </submittedName>
</protein>
<dbReference type="PANTHER" id="PTHR46825">
    <property type="entry name" value="D-ALANYL-D-ALANINE-CARBOXYPEPTIDASE/ENDOPEPTIDASE AMPH"/>
    <property type="match status" value="1"/>
</dbReference>
<evidence type="ECO:0000313" key="3">
    <source>
        <dbReference type="Proteomes" id="UP001204144"/>
    </source>
</evidence>
<dbReference type="PANTHER" id="PTHR46825:SF9">
    <property type="entry name" value="BETA-LACTAMASE-RELATED DOMAIN-CONTAINING PROTEIN"/>
    <property type="match status" value="1"/>
</dbReference>
<sequence length="362" mass="40598">MAKMKESGIVGLGASVIVDKKLVLSTGYGFADFENKVPFKSSTIMNIASVSKTFTGVCIMKAVEEGLVSLDEDINKYLPFRVINPNSPNGKITLRHLATHTSGLIDRSPFYGDSTYHYGNRKPEPLGEFLKNYFVKGGTHYDYGNFLNAKPGDKREYSNIGAGLAGYIVEVQTGKSLKSYAKEHIFKPLEMKNSGWALAEIDTLQHAKLYRKEDGKTVPVQWYEVNTYPDGGVRTSVEELSRFFIALLNGGQYNGTRILKEETVKEMLRFQYTESNKPDNVNITKTNQGIFWATKLGATRIGHNGSDPGVRTFMLSDLEKEVAIILFFNTSLGENEEGKFFDIYEEFYAFAKRLKTEKPSGR</sequence>
<name>A0AAE3H1Q7_9BACT</name>
<dbReference type="InterPro" id="IPR001466">
    <property type="entry name" value="Beta-lactam-related"/>
</dbReference>
<keyword evidence="2" id="KW-0378">Hydrolase</keyword>
<gene>
    <name evidence="2" type="ORF">EGI31_06755</name>
</gene>
<dbReference type="Proteomes" id="UP001204144">
    <property type="component" value="Unassembled WGS sequence"/>
</dbReference>
<comment type="caution">
    <text evidence="2">The sequence shown here is derived from an EMBL/GenBank/DDBJ whole genome shotgun (WGS) entry which is preliminary data.</text>
</comment>
<dbReference type="AlphaFoldDB" id="A0AAE3H1Q7"/>
<dbReference type="GO" id="GO:0016787">
    <property type="term" value="F:hydrolase activity"/>
    <property type="evidence" value="ECO:0007669"/>
    <property type="project" value="UniProtKB-KW"/>
</dbReference>
<dbReference type="InterPro" id="IPR050491">
    <property type="entry name" value="AmpC-like"/>
</dbReference>
<dbReference type="InterPro" id="IPR012338">
    <property type="entry name" value="Beta-lactam/transpept-like"/>
</dbReference>